<dbReference type="Pfam" id="PF00854">
    <property type="entry name" value="PTR2"/>
    <property type="match status" value="2"/>
</dbReference>
<dbReference type="AlphaFoldDB" id="A0A2C9UKN7"/>
<proteinExistence type="inferred from homology"/>
<evidence type="ECO:0000256" key="6">
    <source>
        <dbReference type="SAM" id="Phobius"/>
    </source>
</evidence>
<sequence>MEVEQSVDEPRIKYRAIKAMSFVIGNETFEKLGTTGTLSNFLAYLTTVFHMKSITAATLINIFNGTTNFATLLGAFICDTFFDRYKTLAFACIASFMGMLILTLTAAISKLHHSHCGTRDIGHGRCPGPTPLQMAFLLSGLGLLVVRAGRIRPCNLAFGADQFNPEKRGITSVFNWIYVKVKPDGNPLTSAMQVLVVAIKKRKLKLSEQPWLFLFNHIPANSINSKLSYTDQFRFLDKAAIVTPEDKIDSNGAAALPWRLCSMQKVEEVKCLVRVIPIWASALLYYVSTNQQQTYVVFQALQSDRRLGNTNFKIPGALLGLTIWIPFYDRIIVPQLEKDRRKASALSNPIGKDSMGRAISSLSAMWLVPQLTLTGISEAFTAIAQIEFYYKQFPENMRNIGVSLSFVAVAVSSYLSGFLLFIVHQKTKSSSTGDWLPEDLNNGRLEYFYYLIAALGIINLGYFIVCARWYKYKGGATKILEVVQ</sequence>
<keyword evidence="5 6" id="KW-0472">Membrane</keyword>
<evidence type="ECO:0000256" key="1">
    <source>
        <dbReference type="ARBA" id="ARBA00004141"/>
    </source>
</evidence>
<evidence type="ECO:0000256" key="3">
    <source>
        <dbReference type="ARBA" id="ARBA00022692"/>
    </source>
</evidence>
<dbReference type="PANTHER" id="PTHR11654">
    <property type="entry name" value="OLIGOPEPTIDE TRANSPORTER-RELATED"/>
    <property type="match status" value="1"/>
</dbReference>
<protein>
    <submittedName>
        <fullName evidence="7">Uncharacterized protein</fullName>
    </submittedName>
</protein>
<feature type="transmembrane region" description="Helical" evidence="6">
    <location>
        <begin position="88"/>
        <end position="108"/>
    </location>
</feature>
<feature type="transmembrane region" description="Helical" evidence="6">
    <location>
        <begin position="447"/>
        <end position="470"/>
    </location>
</feature>
<dbReference type="Gene3D" id="1.20.1250.20">
    <property type="entry name" value="MFS general substrate transporter like domains"/>
    <property type="match status" value="2"/>
</dbReference>
<dbReference type="InterPro" id="IPR000109">
    <property type="entry name" value="POT_fam"/>
</dbReference>
<dbReference type="GO" id="GO:0055085">
    <property type="term" value="P:transmembrane transport"/>
    <property type="evidence" value="ECO:0000318"/>
    <property type="project" value="GO_Central"/>
</dbReference>
<name>A0A2C9UKN7_MANES</name>
<accession>A0A2C9UKN7</accession>
<dbReference type="SUPFAM" id="SSF103473">
    <property type="entry name" value="MFS general substrate transporter"/>
    <property type="match status" value="2"/>
</dbReference>
<gene>
    <name evidence="7" type="ORF">MANES_14G074100</name>
</gene>
<feature type="transmembrane region" description="Helical" evidence="6">
    <location>
        <begin position="54"/>
        <end position="76"/>
    </location>
</feature>
<dbReference type="InterPro" id="IPR036259">
    <property type="entry name" value="MFS_trans_sf"/>
</dbReference>
<dbReference type="GO" id="GO:0022857">
    <property type="term" value="F:transmembrane transporter activity"/>
    <property type="evidence" value="ECO:0000318"/>
    <property type="project" value="GO_Central"/>
</dbReference>
<feature type="transmembrane region" description="Helical" evidence="6">
    <location>
        <begin position="400"/>
        <end position="423"/>
    </location>
</feature>
<comment type="subcellular location">
    <subcellularLocation>
        <location evidence="1">Membrane</location>
        <topology evidence="1">Multi-pass membrane protein</topology>
    </subcellularLocation>
</comment>
<reference evidence="7" key="1">
    <citation type="submission" date="2016-02" db="EMBL/GenBank/DDBJ databases">
        <title>WGS assembly of Manihot esculenta.</title>
        <authorList>
            <person name="Bredeson J.V."/>
            <person name="Prochnik S.E."/>
            <person name="Lyons J.B."/>
            <person name="Schmutz J."/>
            <person name="Grimwood J."/>
            <person name="Vrebalov J."/>
            <person name="Bart R.S."/>
            <person name="Amuge T."/>
            <person name="Ferguson M.E."/>
            <person name="Green R."/>
            <person name="Putnam N."/>
            <person name="Stites J."/>
            <person name="Rounsley S."/>
            <person name="Rokhsar D.S."/>
        </authorList>
    </citation>
    <scope>NUCLEOTIDE SEQUENCE [LARGE SCALE GENOMIC DNA]</scope>
    <source>
        <tissue evidence="7">Leaf</tissue>
    </source>
</reference>
<dbReference type="EMBL" id="CM004400">
    <property type="protein sequence ID" value="OAY30982.1"/>
    <property type="molecule type" value="Genomic_DNA"/>
</dbReference>
<comment type="similarity">
    <text evidence="2">Belongs to the major facilitator superfamily. Proton-dependent oligopeptide transporter (POT/PTR) (TC 2.A.17) family.</text>
</comment>
<evidence type="ECO:0000256" key="2">
    <source>
        <dbReference type="ARBA" id="ARBA00005982"/>
    </source>
</evidence>
<keyword evidence="4 6" id="KW-1133">Transmembrane helix</keyword>
<evidence type="ECO:0000256" key="4">
    <source>
        <dbReference type="ARBA" id="ARBA00022989"/>
    </source>
</evidence>
<evidence type="ECO:0000256" key="5">
    <source>
        <dbReference type="ARBA" id="ARBA00023136"/>
    </source>
</evidence>
<dbReference type="GO" id="GO:0005886">
    <property type="term" value="C:plasma membrane"/>
    <property type="evidence" value="ECO:0000318"/>
    <property type="project" value="GO_Central"/>
</dbReference>
<evidence type="ECO:0000313" key="7">
    <source>
        <dbReference type="EMBL" id="OAY30982.1"/>
    </source>
</evidence>
<feature type="transmembrane region" description="Helical" evidence="6">
    <location>
        <begin position="128"/>
        <end position="146"/>
    </location>
</feature>
<organism evidence="7">
    <name type="scientific">Manihot esculenta</name>
    <name type="common">Cassava</name>
    <name type="synonym">Jatropha manihot</name>
    <dbReference type="NCBI Taxonomy" id="3983"/>
    <lineage>
        <taxon>Eukaryota</taxon>
        <taxon>Viridiplantae</taxon>
        <taxon>Streptophyta</taxon>
        <taxon>Embryophyta</taxon>
        <taxon>Tracheophyta</taxon>
        <taxon>Spermatophyta</taxon>
        <taxon>Magnoliopsida</taxon>
        <taxon>eudicotyledons</taxon>
        <taxon>Gunneridae</taxon>
        <taxon>Pentapetalae</taxon>
        <taxon>rosids</taxon>
        <taxon>fabids</taxon>
        <taxon>Malpighiales</taxon>
        <taxon>Euphorbiaceae</taxon>
        <taxon>Crotonoideae</taxon>
        <taxon>Manihoteae</taxon>
        <taxon>Manihot</taxon>
    </lineage>
</organism>
<keyword evidence="3 6" id="KW-0812">Transmembrane</keyword>